<keyword evidence="2" id="KW-1133">Transmembrane helix</keyword>
<dbReference type="EMBL" id="BPLR01006893">
    <property type="protein sequence ID" value="GIY13108.1"/>
    <property type="molecule type" value="Genomic_DNA"/>
</dbReference>
<name>A0AAV4QTX3_CAEEX</name>
<evidence type="ECO:0000313" key="3">
    <source>
        <dbReference type="EMBL" id="GIY13108.1"/>
    </source>
</evidence>
<gene>
    <name evidence="3" type="ORF">CEXT_614031</name>
</gene>
<proteinExistence type="predicted"/>
<evidence type="ECO:0000256" key="2">
    <source>
        <dbReference type="SAM" id="Phobius"/>
    </source>
</evidence>
<evidence type="ECO:0000256" key="1">
    <source>
        <dbReference type="SAM" id="MobiDB-lite"/>
    </source>
</evidence>
<accession>A0AAV4QTX3</accession>
<keyword evidence="4" id="KW-1185">Reference proteome</keyword>
<dbReference type="Proteomes" id="UP001054945">
    <property type="component" value="Unassembled WGS sequence"/>
</dbReference>
<keyword evidence="2" id="KW-0472">Membrane</keyword>
<feature type="region of interest" description="Disordered" evidence="1">
    <location>
        <begin position="71"/>
        <end position="113"/>
    </location>
</feature>
<evidence type="ECO:0000313" key="4">
    <source>
        <dbReference type="Proteomes" id="UP001054945"/>
    </source>
</evidence>
<sequence>MEVYFDNDGKLLKCFYKEPKFKIAKSFLLTVVDCTCCIATWSLAVYLVFLKALFVLSCGLLFPIASPRPSPAISPKENGGQRSRKTSVQTKSEIEPQTECPSEDIKKDSDSETELGVLTDQPGKLPIASLQRWMCRKPRVLGPAANAIPKLLICRKRDELLQKDSRMLIANGFLM</sequence>
<reference evidence="3 4" key="1">
    <citation type="submission" date="2021-06" db="EMBL/GenBank/DDBJ databases">
        <title>Caerostris extrusa draft genome.</title>
        <authorList>
            <person name="Kono N."/>
            <person name="Arakawa K."/>
        </authorList>
    </citation>
    <scope>NUCLEOTIDE SEQUENCE [LARGE SCALE GENOMIC DNA]</scope>
</reference>
<dbReference type="AlphaFoldDB" id="A0AAV4QTX3"/>
<keyword evidence="2" id="KW-0812">Transmembrane</keyword>
<organism evidence="3 4">
    <name type="scientific">Caerostris extrusa</name>
    <name type="common">Bark spider</name>
    <name type="synonym">Caerostris bankana</name>
    <dbReference type="NCBI Taxonomy" id="172846"/>
    <lineage>
        <taxon>Eukaryota</taxon>
        <taxon>Metazoa</taxon>
        <taxon>Ecdysozoa</taxon>
        <taxon>Arthropoda</taxon>
        <taxon>Chelicerata</taxon>
        <taxon>Arachnida</taxon>
        <taxon>Araneae</taxon>
        <taxon>Araneomorphae</taxon>
        <taxon>Entelegynae</taxon>
        <taxon>Araneoidea</taxon>
        <taxon>Araneidae</taxon>
        <taxon>Caerostris</taxon>
    </lineage>
</organism>
<feature type="transmembrane region" description="Helical" evidence="2">
    <location>
        <begin position="27"/>
        <end position="49"/>
    </location>
</feature>
<comment type="caution">
    <text evidence="3">The sequence shown here is derived from an EMBL/GenBank/DDBJ whole genome shotgun (WGS) entry which is preliminary data.</text>
</comment>
<protein>
    <submittedName>
        <fullName evidence="3">Uncharacterized protein</fullName>
    </submittedName>
</protein>